<feature type="signal peptide" evidence="1">
    <location>
        <begin position="1"/>
        <end position="29"/>
    </location>
</feature>
<proteinExistence type="predicted"/>
<protein>
    <submittedName>
        <fullName evidence="2">Uncharacterized protein</fullName>
    </submittedName>
</protein>
<dbReference type="VEuPathDB" id="FungiDB:ASPTUDRAFT_45637"/>
<evidence type="ECO:0000313" key="2">
    <source>
        <dbReference type="EMBL" id="OJI82231.1"/>
    </source>
</evidence>
<keyword evidence="1" id="KW-0732">Signal</keyword>
<dbReference type="OrthoDB" id="10399495at2759"/>
<evidence type="ECO:0000256" key="1">
    <source>
        <dbReference type="SAM" id="SignalP"/>
    </source>
</evidence>
<organism evidence="2 3">
    <name type="scientific">Aspergillus tubingensis (strain CBS 134.48)</name>
    <dbReference type="NCBI Taxonomy" id="767770"/>
    <lineage>
        <taxon>Eukaryota</taxon>
        <taxon>Fungi</taxon>
        <taxon>Dikarya</taxon>
        <taxon>Ascomycota</taxon>
        <taxon>Pezizomycotina</taxon>
        <taxon>Eurotiomycetes</taxon>
        <taxon>Eurotiomycetidae</taxon>
        <taxon>Eurotiales</taxon>
        <taxon>Aspergillaceae</taxon>
        <taxon>Aspergillus</taxon>
        <taxon>Aspergillus subgen. Circumdati</taxon>
    </lineage>
</organism>
<evidence type="ECO:0000313" key="3">
    <source>
        <dbReference type="Proteomes" id="UP000184304"/>
    </source>
</evidence>
<dbReference type="EMBL" id="KV878205">
    <property type="protein sequence ID" value="OJI82231.1"/>
    <property type="molecule type" value="Genomic_DNA"/>
</dbReference>
<sequence>MSSYAQFNPSFWGAIPCLLKWLLCSPTHSASQQKSDPIQRRQTTIAGPLASYCVPGLGDGSAVVDHGLHTPLPRFLPNVAGGLMSSMMQFLVQRDQEPTVTDGVDIYLGEVT</sequence>
<keyword evidence="3" id="KW-1185">Reference proteome</keyword>
<dbReference type="Proteomes" id="UP000184304">
    <property type="component" value="Unassembled WGS sequence"/>
</dbReference>
<reference evidence="3" key="1">
    <citation type="journal article" date="2017" name="Genome Biol.">
        <title>Comparative genomics reveals high biological diversity and specific adaptations in the industrially and medically important fungal genus Aspergillus.</title>
        <authorList>
            <person name="de Vries R.P."/>
            <person name="Riley R."/>
            <person name="Wiebenga A."/>
            <person name="Aguilar-Osorio G."/>
            <person name="Amillis S."/>
            <person name="Uchima C.A."/>
            <person name="Anderluh G."/>
            <person name="Asadollahi M."/>
            <person name="Askin M."/>
            <person name="Barry K."/>
            <person name="Battaglia E."/>
            <person name="Bayram O."/>
            <person name="Benocci T."/>
            <person name="Braus-Stromeyer S.A."/>
            <person name="Caldana C."/>
            <person name="Canovas D."/>
            <person name="Cerqueira G.C."/>
            <person name="Chen F."/>
            <person name="Chen W."/>
            <person name="Choi C."/>
            <person name="Clum A."/>
            <person name="Dos Santos R.A."/>
            <person name="Damasio A.R."/>
            <person name="Diallinas G."/>
            <person name="Emri T."/>
            <person name="Fekete E."/>
            <person name="Flipphi M."/>
            <person name="Freyberg S."/>
            <person name="Gallo A."/>
            <person name="Gournas C."/>
            <person name="Habgood R."/>
            <person name="Hainaut M."/>
            <person name="Harispe M.L."/>
            <person name="Henrissat B."/>
            <person name="Hilden K.S."/>
            <person name="Hope R."/>
            <person name="Hossain A."/>
            <person name="Karabika E."/>
            <person name="Karaffa L."/>
            <person name="Karanyi Z."/>
            <person name="Krasevec N."/>
            <person name="Kuo A."/>
            <person name="Kusch H."/>
            <person name="LaButti K."/>
            <person name="Lagendijk E.L."/>
            <person name="Lapidus A."/>
            <person name="Levasseur A."/>
            <person name="Lindquist E."/>
            <person name="Lipzen A."/>
            <person name="Logrieco A.F."/>
            <person name="MacCabe A."/>
            <person name="Maekelae M.R."/>
            <person name="Malavazi I."/>
            <person name="Melin P."/>
            <person name="Meyer V."/>
            <person name="Mielnichuk N."/>
            <person name="Miskei M."/>
            <person name="Molnar A.P."/>
            <person name="Mule G."/>
            <person name="Ngan C.Y."/>
            <person name="Orejas M."/>
            <person name="Orosz E."/>
            <person name="Ouedraogo J.P."/>
            <person name="Overkamp K.M."/>
            <person name="Park H.-S."/>
            <person name="Perrone G."/>
            <person name="Piumi F."/>
            <person name="Punt P.J."/>
            <person name="Ram A.F."/>
            <person name="Ramon A."/>
            <person name="Rauscher S."/>
            <person name="Record E."/>
            <person name="Riano-Pachon D.M."/>
            <person name="Robert V."/>
            <person name="Roehrig J."/>
            <person name="Ruller R."/>
            <person name="Salamov A."/>
            <person name="Salih N.S."/>
            <person name="Samson R.A."/>
            <person name="Sandor E."/>
            <person name="Sanguinetti M."/>
            <person name="Schuetze T."/>
            <person name="Sepcic K."/>
            <person name="Shelest E."/>
            <person name="Sherlock G."/>
            <person name="Sophianopoulou V."/>
            <person name="Squina F.M."/>
            <person name="Sun H."/>
            <person name="Susca A."/>
            <person name="Todd R.B."/>
            <person name="Tsang A."/>
            <person name="Unkles S.E."/>
            <person name="van de Wiele N."/>
            <person name="van Rossen-Uffink D."/>
            <person name="Oliveira J.V."/>
            <person name="Vesth T.C."/>
            <person name="Visser J."/>
            <person name="Yu J.-H."/>
            <person name="Zhou M."/>
            <person name="Andersen M.R."/>
            <person name="Archer D.B."/>
            <person name="Baker S.E."/>
            <person name="Benoit I."/>
            <person name="Brakhage A.A."/>
            <person name="Braus G.H."/>
            <person name="Fischer R."/>
            <person name="Frisvad J.C."/>
            <person name="Goldman G.H."/>
            <person name="Houbraken J."/>
            <person name="Oakley B."/>
            <person name="Pocsi I."/>
            <person name="Scazzocchio C."/>
            <person name="Seiboth B."/>
            <person name="vanKuyk P.A."/>
            <person name="Wortman J."/>
            <person name="Dyer P.S."/>
            <person name="Grigoriev I.V."/>
        </authorList>
    </citation>
    <scope>NUCLEOTIDE SEQUENCE [LARGE SCALE GENOMIC DNA]</scope>
    <source>
        <strain evidence="3">CBS 134.48</strain>
    </source>
</reference>
<dbReference type="AlphaFoldDB" id="A0A1L9MZ00"/>
<feature type="chain" id="PRO_5012905636" evidence="1">
    <location>
        <begin position="30"/>
        <end position="112"/>
    </location>
</feature>
<accession>A0A1L9MZ00</accession>
<gene>
    <name evidence="2" type="ORF">ASPTUDRAFT_45637</name>
</gene>
<name>A0A1L9MZ00_ASPTC</name>